<proteinExistence type="predicted"/>
<dbReference type="AlphaFoldDB" id="A0A5B7IIG2"/>
<sequence length="68" mass="7636">MPWLPLFSDGFTQAPGKTMIGTKMAAEPMTSRQRPRDVWSAAPARASCLLCVQRTICPERDDKNLTQR</sequence>
<protein>
    <submittedName>
        <fullName evidence="1">Uncharacterized protein</fullName>
    </submittedName>
</protein>
<accession>A0A5B7IIG2</accession>
<gene>
    <name evidence="1" type="ORF">E2C01_075181</name>
</gene>
<dbReference type="Proteomes" id="UP000324222">
    <property type="component" value="Unassembled WGS sequence"/>
</dbReference>
<name>A0A5B7IIG2_PORTR</name>
<dbReference type="EMBL" id="VSRR010054481">
    <property type="protein sequence ID" value="MPC80598.1"/>
    <property type="molecule type" value="Genomic_DNA"/>
</dbReference>
<evidence type="ECO:0000313" key="2">
    <source>
        <dbReference type="Proteomes" id="UP000324222"/>
    </source>
</evidence>
<organism evidence="1 2">
    <name type="scientific">Portunus trituberculatus</name>
    <name type="common">Swimming crab</name>
    <name type="synonym">Neptunus trituberculatus</name>
    <dbReference type="NCBI Taxonomy" id="210409"/>
    <lineage>
        <taxon>Eukaryota</taxon>
        <taxon>Metazoa</taxon>
        <taxon>Ecdysozoa</taxon>
        <taxon>Arthropoda</taxon>
        <taxon>Crustacea</taxon>
        <taxon>Multicrustacea</taxon>
        <taxon>Malacostraca</taxon>
        <taxon>Eumalacostraca</taxon>
        <taxon>Eucarida</taxon>
        <taxon>Decapoda</taxon>
        <taxon>Pleocyemata</taxon>
        <taxon>Brachyura</taxon>
        <taxon>Eubrachyura</taxon>
        <taxon>Portunoidea</taxon>
        <taxon>Portunidae</taxon>
        <taxon>Portuninae</taxon>
        <taxon>Portunus</taxon>
    </lineage>
</organism>
<comment type="caution">
    <text evidence="1">The sequence shown here is derived from an EMBL/GenBank/DDBJ whole genome shotgun (WGS) entry which is preliminary data.</text>
</comment>
<keyword evidence="2" id="KW-1185">Reference proteome</keyword>
<reference evidence="1 2" key="1">
    <citation type="submission" date="2019-05" db="EMBL/GenBank/DDBJ databases">
        <title>Another draft genome of Portunus trituberculatus and its Hox gene families provides insights of decapod evolution.</title>
        <authorList>
            <person name="Jeong J.-H."/>
            <person name="Song I."/>
            <person name="Kim S."/>
            <person name="Choi T."/>
            <person name="Kim D."/>
            <person name="Ryu S."/>
            <person name="Kim W."/>
        </authorList>
    </citation>
    <scope>NUCLEOTIDE SEQUENCE [LARGE SCALE GENOMIC DNA]</scope>
    <source>
        <tissue evidence="1">Muscle</tissue>
    </source>
</reference>
<evidence type="ECO:0000313" key="1">
    <source>
        <dbReference type="EMBL" id="MPC80598.1"/>
    </source>
</evidence>